<accession>N9XIC3</accession>
<proteinExistence type="predicted"/>
<dbReference type="Proteomes" id="UP000013097">
    <property type="component" value="Unassembled WGS sequence"/>
</dbReference>
<dbReference type="EMBL" id="AGYT01000021">
    <property type="protein sequence ID" value="ENY99452.1"/>
    <property type="molecule type" value="Genomic_DNA"/>
</dbReference>
<evidence type="ECO:0000313" key="2">
    <source>
        <dbReference type="Proteomes" id="UP000013097"/>
    </source>
</evidence>
<name>N9XIC3_9CLOT</name>
<gene>
    <name evidence="1" type="ORF">HMPREF1092_03193</name>
</gene>
<dbReference type="RefSeq" id="WP_002599633.1">
    <property type="nucleotide sequence ID" value="NZ_KB850959.1"/>
</dbReference>
<sequence>MENIENVYERKYPTISQEKYILSHIQSISNSLNVIFQEDISFGFTKEFEYITTNKEVEDVFNCIRPIHFIFK</sequence>
<dbReference type="AlphaFoldDB" id="N9XIC3"/>
<comment type="caution">
    <text evidence="1">The sequence shown here is derived from an EMBL/GenBank/DDBJ whole genome shotgun (WGS) entry which is preliminary data.</text>
</comment>
<keyword evidence="2" id="KW-1185">Reference proteome</keyword>
<organism evidence="1 2">
    <name type="scientific">Clostridium thermobutyricum</name>
    <dbReference type="NCBI Taxonomy" id="29372"/>
    <lineage>
        <taxon>Bacteria</taxon>
        <taxon>Bacillati</taxon>
        <taxon>Bacillota</taxon>
        <taxon>Clostridia</taxon>
        <taxon>Eubacteriales</taxon>
        <taxon>Clostridiaceae</taxon>
        <taxon>Clostridium</taxon>
    </lineage>
</organism>
<evidence type="ECO:0000313" key="1">
    <source>
        <dbReference type="EMBL" id="ENY99452.1"/>
    </source>
</evidence>
<protein>
    <submittedName>
        <fullName evidence="1">Uncharacterized protein</fullName>
    </submittedName>
</protein>
<dbReference type="HOGENOM" id="CLU_2715243_0_0_9"/>
<reference evidence="1 2" key="1">
    <citation type="submission" date="2013-01" db="EMBL/GenBank/DDBJ databases">
        <title>The Genome Sequence of Clostridium colicanis 209318.</title>
        <authorList>
            <consortium name="The Broad Institute Genome Sequencing Platform"/>
            <person name="Earl A."/>
            <person name="Ward D."/>
            <person name="Feldgarden M."/>
            <person name="Gevers D."/>
            <person name="Courvalin P."/>
            <person name="Lambert T."/>
            <person name="Walker B."/>
            <person name="Young S.K."/>
            <person name="Zeng Q."/>
            <person name="Gargeya S."/>
            <person name="Fitzgerald M."/>
            <person name="Haas B."/>
            <person name="Abouelleil A."/>
            <person name="Alvarado L."/>
            <person name="Arachchi H.M."/>
            <person name="Berlin A.M."/>
            <person name="Chapman S.B."/>
            <person name="Dewar J."/>
            <person name="Goldberg J."/>
            <person name="Griggs A."/>
            <person name="Gujja S."/>
            <person name="Hansen M."/>
            <person name="Howarth C."/>
            <person name="Imamovic A."/>
            <person name="Larimer J."/>
            <person name="McCowan C."/>
            <person name="Murphy C."/>
            <person name="Neiman D."/>
            <person name="Pearson M."/>
            <person name="Priest M."/>
            <person name="Roberts A."/>
            <person name="Saif S."/>
            <person name="Shea T."/>
            <person name="Sisk P."/>
            <person name="Sykes S."/>
            <person name="Wortman J."/>
            <person name="Nusbaum C."/>
            <person name="Birren B."/>
        </authorList>
    </citation>
    <scope>NUCLEOTIDE SEQUENCE [LARGE SCALE GENOMIC DNA]</scope>
    <source>
        <strain evidence="1 2">209318</strain>
    </source>
</reference>